<protein>
    <submittedName>
        <fullName evidence="2">MULE domain-containing protein</fullName>
    </submittedName>
</protein>
<evidence type="ECO:0000313" key="1">
    <source>
        <dbReference type="Proteomes" id="UP000035681"/>
    </source>
</evidence>
<proteinExistence type="predicted"/>
<keyword evidence="1" id="KW-1185">Reference proteome</keyword>
<accession>A0A0K0DX18</accession>
<organism evidence="2">
    <name type="scientific">Strongyloides stercoralis</name>
    <name type="common">Threadworm</name>
    <dbReference type="NCBI Taxonomy" id="6248"/>
    <lineage>
        <taxon>Eukaryota</taxon>
        <taxon>Metazoa</taxon>
        <taxon>Ecdysozoa</taxon>
        <taxon>Nematoda</taxon>
        <taxon>Chromadorea</taxon>
        <taxon>Rhabditida</taxon>
        <taxon>Tylenchina</taxon>
        <taxon>Panagrolaimomorpha</taxon>
        <taxon>Strongyloidoidea</taxon>
        <taxon>Strongyloididae</taxon>
        <taxon>Strongyloides</taxon>
    </lineage>
</organism>
<dbReference type="WBParaSite" id="SSTP_0000178500.1">
    <property type="protein sequence ID" value="SSTP_0000178500.1"/>
    <property type="gene ID" value="SSTP_0000178500"/>
</dbReference>
<name>A0A0K0DX18_STRER</name>
<dbReference type="AlphaFoldDB" id="A0A0K0DX18"/>
<dbReference type="Proteomes" id="UP000035681">
    <property type="component" value="Unplaced"/>
</dbReference>
<evidence type="ECO:0000313" key="2">
    <source>
        <dbReference type="WBParaSite" id="SSTP_0000178500.1"/>
    </source>
</evidence>
<sequence length="297" mass="34605">MGTPASNSKYSRENLVGKSKPSKELLKSGVKIYYSSDGCQSYKVVTIEDIFIEENKVYCVIRFDDHDNNHDTTVDIENILENSLVEKDYFDKIIESQTVSRKKNAKSACFYIYLNDPLKHLEGYPFNEGFKTILTNYHDKIIPKNTIISVASFEKNALLILDHFTKLENQIYPFGDEKYIDSNRILKYKNDFVDLVNKFNNYGPKFTIYYDKNNNTVHEVGIYNCFHNNNPSLCFAIYANIYNVVRFINNVFIEHTKNPKESVATEFGINRLVKLANYIGSNRKHYLQHSAYDFFNI</sequence>
<dbReference type="WBParaSite" id="TCONS_00006282.p1">
    <property type="protein sequence ID" value="TCONS_00006282.p1"/>
    <property type="gene ID" value="XLOC_004442"/>
</dbReference>
<reference evidence="2" key="1">
    <citation type="submission" date="2015-08" db="UniProtKB">
        <authorList>
            <consortium name="WormBaseParasite"/>
        </authorList>
    </citation>
    <scope>IDENTIFICATION</scope>
</reference>